<dbReference type="RefSeq" id="WP_256656434.1">
    <property type="nucleotide sequence ID" value="NZ_CP071250.1"/>
</dbReference>
<proteinExistence type="predicted"/>
<evidence type="ECO:0000313" key="2">
    <source>
        <dbReference type="Proteomes" id="UP001058072"/>
    </source>
</evidence>
<protein>
    <submittedName>
        <fullName evidence="1">Uncharacterized protein</fullName>
    </submittedName>
</protein>
<sequence length="80" mass="9133">MKPIGKKIIREEVCFIPAKLYKKVYYSHAYKCDCHDDFYEPQPIQCAEVPKGPIQRSLAGPSVLAWMIHSLAVEDLCFAC</sequence>
<dbReference type="AlphaFoldDB" id="A0A9Q9FFE3"/>
<reference evidence="1" key="1">
    <citation type="submission" date="2021-03" db="EMBL/GenBank/DDBJ databases">
        <title>Comparative Genomics and Metabolomics in the genus Turicibacter.</title>
        <authorList>
            <person name="Maki J."/>
            <person name="Looft T."/>
        </authorList>
    </citation>
    <scope>NUCLEOTIDE SEQUENCE</scope>
    <source>
        <strain evidence="1">ISU324</strain>
    </source>
</reference>
<gene>
    <name evidence="1" type="ORF">J0J70_07990</name>
</gene>
<accession>A0A9Q9FFE3</accession>
<dbReference type="Proteomes" id="UP001058072">
    <property type="component" value="Chromosome"/>
</dbReference>
<dbReference type="EMBL" id="CP071250">
    <property type="protein sequence ID" value="UUF07571.1"/>
    <property type="molecule type" value="Genomic_DNA"/>
</dbReference>
<organism evidence="1 2">
    <name type="scientific">Turicibacter bilis</name>
    <dbReference type="NCBI Taxonomy" id="2735723"/>
    <lineage>
        <taxon>Bacteria</taxon>
        <taxon>Bacillati</taxon>
        <taxon>Bacillota</taxon>
        <taxon>Erysipelotrichia</taxon>
        <taxon>Erysipelotrichales</taxon>
        <taxon>Turicibacteraceae</taxon>
        <taxon>Turicibacter</taxon>
    </lineage>
</organism>
<evidence type="ECO:0000313" key="1">
    <source>
        <dbReference type="EMBL" id="UUF07571.1"/>
    </source>
</evidence>
<name>A0A9Q9FFE3_9FIRM</name>